<dbReference type="AlphaFoldDB" id="A0A2A2GLM5"/>
<protein>
    <submittedName>
        <fullName evidence="3">Esterase</fullName>
    </submittedName>
</protein>
<dbReference type="PANTHER" id="PTHR48081">
    <property type="entry name" value="AB HYDROLASE SUPERFAMILY PROTEIN C4A8.06C"/>
    <property type="match status" value="1"/>
</dbReference>
<keyword evidence="1" id="KW-0378">Hydrolase</keyword>
<dbReference type="Gene3D" id="3.40.50.1820">
    <property type="entry name" value="alpha/beta hydrolase"/>
    <property type="match status" value="1"/>
</dbReference>
<dbReference type="InterPro" id="IPR013094">
    <property type="entry name" value="AB_hydrolase_3"/>
</dbReference>
<dbReference type="Pfam" id="PF07859">
    <property type="entry name" value="Abhydrolase_3"/>
    <property type="match status" value="1"/>
</dbReference>
<evidence type="ECO:0000313" key="4">
    <source>
        <dbReference type="Proteomes" id="UP000218023"/>
    </source>
</evidence>
<dbReference type="RefSeq" id="WP_135058795.1">
    <property type="nucleotide sequence ID" value="NZ_NSJZ01000003.1"/>
</dbReference>
<evidence type="ECO:0000313" key="3">
    <source>
        <dbReference type="EMBL" id="PAU97867.1"/>
    </source>
</evidence>
<gene>
    <name evidence="3" type="ORF">CK240_05125</name>
</gene>
<proteinExistence type="predicted"/>
<dbReference type="InterPro" id="IPR029058">
    <property type="entry name" value="AB_hydrolase_fold"/>
</dbReference>
<dbReference type="SUPFAM" id="SSF53474">
    <property type="entry name" value="alpha/beta-Hydrolases"/>
    <property type="match status" value="1"/>
</dbReference>
<keyword evidence="4" id="KW-1185">Reference proteome</keyword>
<reference evidence="3 4" key="1">
    <citation type="submission" date="2017-09" db="EMBL/GenBank/DDBJ databases">
        <title>Paracoccus alkalisoli sp. nov., isolated from saline alkaline soil.</title>
        <authorList>
            <person name="Dong X."/>
            <person name="Zhang G."/>
        </authorList>
    </citation>
    <scope>NUCLEOTIDE SEQUENCE [LARGE SCALE GENOMIC DNA]</scope>
    <source>
        <strain evidence="3 4">WN007</strain>
    </source>
</reference>
<dbReference type="GO" id="GO:0016787">
    <property type="term" value="F:hydrolase activity"/>
    <property type="evidence" value="ECO:0007669"/>
    <property type="project" value="UniProtKB-KW"/>
</dbReference>
<name>A0A2A2GLM5_9RHOB</name>
<dbReference type="OrthoDB" id="9806180at2"/>
<sequence>MSGAGSPEMRRLGRMARLAIQPFARRPRLIRALMATGLLSRDFPLPRRTRQELDTAERKLQGRSVWTLTPKDAAPDAPLILYLHGGAYVCGIAPPHWQFLTTLARGGAVVEVPLYGLAPRHDFRHAYGLLDALWAEIARRHPDRPVTLMGDSAGGGLALAFAMHLRDTGRSLPGRLVLIAPWADITCSDPEVHEHRHDDPMLARAGALLAGEAWANGVVPHDPRLSPINGEMAGLPPTDLYQGTRDMLRPQVEALAERMRAAGVRVDLTLCPGGLHVYPIFDTPESNTATQRISDRLRG</sequence>
<dbReference type="InterPro" id="IPR050300">
    <property type="entry name" value="GDXG_lipolytic_enzyme"/>
</dbReference>
<dbReference type="Proteomes" id="UP000218023">
    <property type="component" value="Unassembled WGS sequence"/>
</dbReference>
<dbReference type="PANTHER" id="PTHR48081:SF8">
    <property type="entry name" value="ALPHA_BETA HYDROLASE FOLD-3 DOMAIN-CONTAINING PROTEIN-RELATED"/>
    <property type="match status" value="1"/>
</dbReference>
<comment type="caution">
    <text evidence="3">The sequence shown here is derived from an EMBL/GenBank/DDBJ whole genome shotgun (WGS) entry which is preliminary data.</text>
</comment>
<organism evidence="3 4">
    <name type="scientific">Paracoccus salipaludis</name>
    <dbReference type="NCBI Taxonomy" id="2032623"/>
    <lineage>
        <taxon>Bacteria</taxon>
        <taxon>Pseudomonadati</taxon>
        <taxon>Pseudomonadota</taxon>
        <taxon>Alphaproteobacteria</taxon>
        <taxon>Rhodobacterales</taxon>
        <taxon>Paracoccaceae</taxon>
        <taxon>Paracoccus</taxon>
    </lineage>
</organism>
<evidence type="ECO:0000256" key="1">
    <source>
        <dbReference type="ARBA" id="ARBA00022801"/>
    </source>
</evidence>
<evidence type="ECO:0000259" key="2">
    <source>
        <dbReference type="Pfam" id="PF07859"/>
    </source>
</evidence>
<accession>A0A2A2GLM5</accession>
<feature type="domain" description="Alpha/beta hydrolase fold-3" evidence="2">
    <location>
        <begin position="80"/>
        <end position="278"/>
    </location>
</feature>
<dbReference type="EMBL" id="NSJZ01000003">
    <property type="protein sequence ID" value="PAU97867.1"/>
    <property type="molecule type" value="Genomic_DNA"/>
</dbReference>